<sequence>MPKIILWIAAIAASLLALDRLLLWMESRGWLYYRCNKPRGGAATYHMMQIHSIYDPGIKEVIEIKYGDEQEEDESGEPPGPADAEEPNDGEG</sequence>
<dbReference type="Proteomes" id="UP000702544">
    <property type="component" value="Unassembled WGS sequence"/>
</dbReference>
<dbReference type="EMBL" id="JAACAK010000009">
    <property type="protein sequence ID" value="NIR73669.1"/>
    <property type="molecule type" value="Genomic_DNA"/>
</dbReference>
<feature type="region of interest" description="Disordered" evidence="1">
    <location>
        <begin position="67"/>
        <end position="92"/>
    </location>
</feature>
<reference evidence="2 3" key="1">
    <citation type="submission" date="2020-01" db="EMBL/GenBank/DDBJ databases">
        <title>Genomes assembled from Gulf of Kutch pelagic sediment metagenomes.</title>
        <authorList>
            <person name="Chandrashekar M."/>
            <person name="Mahajan M.S."/>
            <person name="Dave K.J."/>
            <person name="Vatsa P."/>
            <person name="Nathani N.M."/>
        </authorList>
    </citation>
    <scope>NUCLEOTIDE SEQUENCE [LARGE SCALE GENOMIC DNA]</scope>
    <source>
        <strain evidence="2">KS3-K002</strain>
    </source>
</reference>
<organism evidence="2 3">
    <name type="scientific">Candidatus Kutchimonas denitrificans</name>
    <dbReference type="NCBI Taxonomy" id="3056748"/>
    <lineage>
        <taxon>Bacteria</taxon>
        <taxon>Pseudomonadati</taxon>
        <taxon>Gemmatimonadota</taxon>
        <taxon>Gemmatimonadia</taxon>
        <taxon>Candidatus Palauibacterales</taxon>
        <taxon>Candidatus Palauibacteraceae</taxon>
        <taxon>Candidatus Kutchimonas</taxon>
    </lineage>
</organism>
<protein>
    <submittedName>
        <fullName evidence="2">Uncharacterized protein</fullName>
    </submittedName>
</protein>
<dbReference type="AlphaFoldDB" id="A0AAE4Z5E5"/>
<feature type="compositionally biased region" description="Acidic residues" evidence="1">
    <location>
        <begin position="83"/>
        <end position="92"/>
    </location>
</feature>
<name>A0AAE4Z5E5_9BACT</name>
<evidence type="ECO:0000313" key="3">
    <source>
        <dbReference type="Proteomes" id="UP000702544"/>
    </source>
</evidence>
<evidence type="ECO:0000256" key="1">
    <source>
        <dbReference type="SAM" id="MobiDB-lite"/>
    </source>
</evidence>
<comment type="caution">
    <text evidence="2">The sequence shown here is derived from an EMBL/GenBank/DDBJ whole genome shotgun (WGS) entry which is preliminary data.</text>
</comment>
<proteinExistence type="predicted"/>
<gene>
    <name evidence="2" type="ORF">GWO12_00935</name>
</gene>
<accession>A0AAE4Z5E5</accession>
<evidence type="ECO:0000313" key="2">
    <source>
        <dbReference type="EMBL" id="NIR73669.1"/>
    </source>
</evidence>